<accession>A0AB39BER3</accession>
<dbReference type="InterPro" id="IPR051795">
    <property type="entry name" value="Glycosyl_Hydrlase_43"/>
</dbReference>
<proteinExistence type="inferred from homology"/>
<dbReference type="InterPro" id="IPR006710">
    <property type="entry name" value="Glyco_hydro_43"/>
</dbReference>
<dbReference type="RefSeq" id="WP_368497067.1">
    <property type="nucleotide sequence ID" value="NZ_CP162511.1"/>
</dbReference>
<evidence type="ECO:0000313" key="6">
    <source>
        <dbReference type="EMBL" id="XDI04662.1"/>
    </source>
</evidence>
<dbReference type="InterPro" id="IPR041542">
    <property type="entry name" value="GH43_C2"/>
</dbReference>
<evidence type="ECO:0000256" key="4">
    <source>
        <dbReference type="RuleBase" id="RU361187"/>
    </source>
</evidence>
<dbReference type="Gene3D" id="2.60.120.200">
    <property type="match status" value="1"/>
</dbReference>
<keyword evidence="3 4" id="KW-0326">Glycosidase</keyword>
<dbReference type="AlphaFoldDB" id="A0AB39BER3"/>
<dbReference type="InterPro" id="IPR023296">
    <property type="entry name" value="Glyco_hydro_beta-prop_sf"/>
</dbReference>
<dbReference type="GO" id="GO:0004553">
    <property type="term" value="F:hydrolase activity, hydrolyzing O-glycosyl compounds"/>
    <property type="evidence" value="ECO:0007669"/>
    <property type="project" value="InterPro"/>
</dbReference>
<evidence type="ECO:0000256" key="2">
    <source>
        <dbReference type="ARBA" id="ARBA00022801"/>
    </source>
</evidence>
<evidence type="ECO:0000256" key="3">
    <source>
        <dbReference type="ARBA" id="ARBA00023295"/>
    </source>
</evidence>
<keyword evidence="2 4" id="KW-0378">Hydrolase</keyword>
<gene>
    <name evidence="6" type="ORF">ABFY20_15155</name>
</gene>
<dbReference type="Pfam" id="PF17851">
    <property type="entry name" value="GH43_C2"/>
    <property type="match status" value="1"/>
</dbReference>
<sequence length="515" mass="54109">MGRYRNPVLPGCHPDPSICRVGDDFYLVTSSFEYLPGLPLHTSTNLVDWSPLGHALHRPGQLDLGGLASSRGLYAPTIRHHDDTFFVVCTVVGPDDGGWAGRTGHFVVTARDAAGPWSDPVWIDGVGGFDPSLTFDGDRVWLVGTEPMAEPRWRGHTGVWLVELDPGSLQPLGAPAVIWEGAMLGAVWAEGPHVLPRPGGGWMLVAAEGGTARDHAVCVAYADSITGPYEGDPGNPRLSHRDLGGTAAIASVGHADLVDDGAGRTWATVLATRLTEGADGLLGRQTHLVPVGWEERRPVFAPGIGRVGEVVEAEGVPDQLPPAEEFGDGFASGRFDAAWNGVGRHPEEFASFLDLGAEGWAVSLDGGAEPSSLAPQSFLGRRLPAADADVTLTLELPGPHMRAGLLLRTSELAHLELGLNGAGRVSCVLTDDGVPTTLGDGQLNGLSRGEAVELTVEIRGLGLRAFVDGTFVVEADTSPLVPNPASGFVGVWVGPVAVGAPEDRVRVREVVITPR</sequence>
<dbReference type="Gene3D" id="2.115.10.20">
    <property type="entry name" value="Glycosyl hydrolase domain, family 43"/>
    <property type="match status" value="1"/>
</dbReference>
<feature type="domain" description="Beta-xylosidase C-terminal Concanavalin A-like" evidence="5">
    <location>
        <begin position="328"/>
        <end position="500"/>
    </location>
</feature>
<dbReference type="SUPFAM" id="SSF49899">
    <property type="entry name" value="Concanavalin A-like lectins/glucanases"/>
    <property type="match status" value="1"/>
</dbReference>
<name>A0AB39BER3_9MICO</name>
<evidence type="ECO:0000259" key="5">
    <source>
        <dbReference type="Pfam" id="PF17851"/>
    </source>
</evidence>
<dbReference type="SUPFAM" id="SSF75005">
    <property type="entry name" value="Arabinanase/levansucrase/invertase"/>
    <property type="match status" value="1"/>
</dbReference>
<dbReference type="PANTHER" id="PTHR42812">
    <property type="entry name" value="BETA-XYLOSIDASE"/>
    <property type="match status" value="1"/>
</dbReference>
<dbReference type="Pfam" id="PF04616">
    <property type="entry name" value="Glyco_hydro_43"/>
    <property type="match status" value="1"/>
</dbReference>
<organism evidence="6">
    <name type="scientific">Herbiconiux sp. A18JL235</name>
    <dbReference type="NCBI Taxonomy" id="3152363"/>
    <lineage>
        <taxon>Bacteria</taxon>
        <taxon>Bacillati</taxon>
        <taxon>Actinomycetota</taxon>
        <taxon>Actinomycetes</taxon>
        <taxon>Micrococcales</taxon>
        <taxon>Microbacteriaceae</taxon>
        <taxon>Herbiconiux</taxon>
    </lineage>
</organism>
<comment type="similarity">
    <text evidence="1 4">Belongs to the glycosyl hydrolase 43 family.</text>
</comment>
<dbReference type="EMBL" id="CP162511">
    <property type="protein sequence ID" value="XDI04662.1"/>
    <property type="molecule type" value="Genomic_DNA"/>
</dbReference>
<dbReference type="PANTHER" id="PTHR42812:SF12">
    <property type="entry name" value="BETA-XYLOSIDASE-RELATED"/>
    <property type="match status" value="1"/>
</dbReference>
<protein>
    <submittedName>
        <fullName evidence="6">Family 43 glycosylhydrolase</fullName>
    </submittedName>
</protein>
<evidence type="ECO:0000256" key="1">
    <source>
        <dbReference type="ARBA" id="ARBA00009865"/>
    </source>
</evidence>
<dbReference type="InterPro" id="IPR013320">
    <property type="entry name" value="ConA-like_dom_sf"/>
</dbReference>
<dbReference type="CDD" id="cd18617">
    <property type="entry name" value="GH43_XynB-like"/>
    <property type="match status" value="1"/>
</dbReference>
<dbReference type="GO" id="GO:0005975">
    <property type="term" value="P:carbohydrate metabolic process"/>
    <property type="evidence" value="ECO:0007669"/>
    <property type="project" value="InterPro"/>
</dbReference>
<reference evidence="6" key="1">
    <citation type="submission" date="2024-05" db="EMBL/GenBank/DDBJ databases">
        <title>Herbiconiux sp. A18JL235.</title>
        <authorList>
            <person name="Zhang G."/>
        </authorList>
    </citation>
    <scope>NUCLEOTIDE SEQUENCE</scope>
    <source>
        <strain evidence="6">A18JL235</strain>
    </source>
</reference>